<dbReference type="EMBL" id="CP034879">
    <property type="protein sequence ID" value="QCI20196.1"/>
    <property type="molecule type" value="Genomic_DNA"/>
</dbReference>
<dbReference type="InterPro" id="IPR024051">
    <property type="entry name" value="AICAR_Tfase_dup_dom_sf"/>
</dbReference>
<evidence type="ECO:0000256" key="1">
    <source>
        <dbReference type="ARBA" id="ARBA00004844"/>
    </source>
</evidence>
<dbReference type="FunFam" id="3.40.140.20:FF:000002">
    <property type="entry name" value="Bifunctional purine biosynthesis protein PurH"/>
    <property type="match status" value="1"/>
</dbReference>
<organism evidence="12 13">
    <name type="scientific">Buchnera aphidicola</name>
    <name type="common">Brachycaudus cardui</name>
    <dbReference type="NCBI Taxonomy" id="557993"/>
    <lineage>
        <taxon>Bacteria</taxon>
        <taxon>Pseudomonadati</taxon>
        <taxon>Pseudomonadota</taxon>
        <taxon>Gammaproteobacteria</taxon>
        <taxon>Enterobacterales</taxon>
        <taxon>Erwiniaceae</taxon>
        <taxon>Buchnera</taxon>
    </lineage>
</organism>
<dbReference type="EC" id="2.1.2.3" evidence="10"/>
<comment type="pathway">
    <text evidence="1 10">Purine metabolism; IMP biosynthesis via de novo pathway; IMP from 5-formamido-1-(5-phospho-D-ribosyl)imidazole-4-carboxamide: step 1/1.</text>
</comment>
<comment type="similarity">
    <text evidence="3 10">Belongs to the PurH family.</text>
</comment>
<dbReference type="GO" id="GO:0006189">
    <property type="term" value="P:'de novo' IMP biosynthetic process"/>
    <property type="evidence" value="ECO:0007669"/>
    <property type="project" value="UniProtKB-UniRule"/>
</dbReference>
<evidence type="ECO:0000313" key="12">
    <source>
        <dbReference type="EMBL" id="QCI20196.1"/>
    </source>
</evidence>
<dbReference type="Pfam" id="PF01808">
    <property type="entry name" value="AICARFT_IMPCHas"/>
    <property type="match status" value="1"/>
</dbReference>
<dbReference type="OrthoDB" id="9802065at2"/>
<dbReference type="PIRSF" id="PIRSF000414">
    <property type="entry name" value="AICARFT_IMPCHas"/>
    <property type="match status" value="1"/>
</dbReference>
<evidence type="ECO:0000256" key="10">
    <source>
        <dbReference type="HAMAP-Rule" id="MF_00139"/>
    </source>
</evidence>
<dbReference type="GO" id="GO:0003937">
    <property type="term" value="F:IMP cyclohydrolase activity"/>
    <property type="evidence" value="ECO:0007669"/>
    <property type="project" value="UniProtKB-UniRule"/>
</dbReference>
<reference evidence="12 13" key="1">
    <citation type="submission" date="2018-12" db="EMBL/GenBank/DDBJ databases">
        <authorList>
            <person name="Chong R.A."/>
        </authorList>
    </citation>
    <scope>NUCLEOTIDE SEQUENCE [LARGE SCALE GENOMIC DNA]</scope>
    <source>
        <strain evidence="12 13">Bca</strain>
    </source>
</reference>
<dbReference type="UniPathway" id="UPA00074">
    <property type="reaction ID" value="UER00133"/>
</dbReference>
<evidence type="ECO:0000256" key="4">
    <source>
        <dbReference type="ARBA" id="ARBA00022679"/>
    </source>
</evidence>
<keyword evidence="7 10" id="KW-0511">Multifunctional enzyme</keyword>
<dbReference type="Gene3D" id="3.40.50.1380">
    <property type="entry name" value="Methylglyoxal synthase-like domain"/>
    <property type="match status" value="1"/>
</dbReference>
<dbReference type="PANTHER" id="PTHR11692:SF0">
    <property type="entry name" value="BIFUNCTIONAL PURINE BIOSYNTHESIS PROTEIN ATIC"/>
    <property type="match status" value="1"/>
</dbReference>
<evidence type="ECO:0000259" key="11">
    <source>
        <dbReference type="PROSITE" id="PS51855"/>
    </source>
</evidence>
<comment type="catalytic activity">
    <reaction evidence="9 10">
        <text>IMP + H2O = 5-formamido-1-(5-phospho-D-ribosyl)imidazole-4-carboxamide</text>
        <dbReference type="Rhea" id="RHEA:18445"/>
        <dbReference type="ChEBI" id="CHEBI:15377"/>
        <dbReference type="ChEBI" id="CHEBI:58053"/>
        <dbReference type="ChEBI" id="CHEBI:58467"/>
        <dbReference type="EC" id="3.5.4.10"/>
    </reaction>
</comment>
<keyword evidence="4 10" id="KW-0808">Transferase</keyword>
<dbReference type="HAMAP" id="MF_00139">
    <property type="entry name" value="PurH"/>
    <property type="match status" value="1"/>
</dbReference>
<dbReference type="FunFam" id="3.40.140.20:FF:000001">
    <property type="entry name" value="Bifunctional purine biosynthesis protein PurH"/>
    <property type="match status" value="1"/>
</dbReference>
<proteinExistence type="inferred from homology"/>
<keyword evidence="5 10" id="KW-0658">Purine biosynthesis</keyword>
<name>A0A4D6XT53_9GAMM</name>
<feature type="domain" description="MGS-like" evidence="11">
    <location>
        <begin position="1"/>
        <end position="148"/>
    </location>
</feature>
<dbReference type="PANTHER" id="PTHR11692">
    <property type="entry name" value="BIFUNCTIONAL PURINE BIOSYNTHESIS PROTEIN PURH"/>
    <property type="match status" value="1"/>
</dbReference>
<dbReference type="PROSITE" id="PS51855">
    <property type="entry name" value="MGS"/>
    <property type="match status" value="1"/>
</dbReference>
<dbReference type="SMART" id="SM00851">
    <property type="entry name" value="MGS"/>
    <property type="match status" value="1"/>
</dbReference>
<dbReference type="Pfam" id="PF02142">
    <property type="entry name" value="MGS"/>
    <property type="match status" value="1"/>
</dbReference>
<evidence type="ECO:0000256" key="2">
    <source>
        <dbReference type="ARBA" id="ARBA00004954"/>
    </source>
</evidence>
<comment type="catalytic activity">
    <reaction evidence="8 10">
        <text>(6R)-10-formyltetrahydrofolate + 5-amino-1-(5-phospho-beta-D-ribosyl)imidazole-4-carboxamide = 5-formamido-1-(5-phospho-D-ribosyl)imidazole-4-carboxamide + (6S)-5,6,7,8-tetrahydrofolate</text>
        <dbReference type="Rhea" id="RHEA:22192"/>
        <dbReference type="ChEBI" id="CHEBI:57453"/>
        <dbReference type="ChEBI" id="CHEBI:58467"/>
        <dbReference type="ChEBI" id="CHEBI:58475"/>
        <dbReference type="ChEBI" id="CHEBI:195366"/>
        <dbReference type="EC" id="2.1.2.3"/>
    </reaction>
</comment>
<protein>
    <recommendedName>
        <fullName evidence="10">Bifunctional purine biosynthesis protein PurH</fullName>
    </recommendedName>
    <domain>
        <recommendedName>
            <fullName evidence="10">Phosphoribosylaminoimidazolecarboxamide formyltransferase</fullName>
            <ecNumber evidence="10">2.1.2.3</ecNumber>
        </recommendedName>
        <alternativeName>
            <fullName evidence="10">AICAR transformylase</fullName>
        </alternativeName>
    </domain>
    <domain>
        <recommendedName>
            <fullName evidence="10">IMP cyclohydrolase</fullName>
            <ecNumber evidence="10">3.5.4.10</ecNumber>
        </recommendedName>
        <alternativeName>
            <fullName evidence="10">ATIC</fullName>
        </alternativeName>
        <alternativeName>
            <fullName evidence="10">IMP synthase</fullName>
        </alternativeName>
        <alternativeName>
            <fullName evidence="10">Inosinicase</fullName>
        </alternativeName>
    </domain>
</protein>
<dbReference type="InterPro" id="IPR016193">
    <property type="entry name" value="Cytidine_deaminase-like"/>
</dbReference>
<evidence type="ECO:0000256" key="6">
    <source>
        <dbReference type="ARBA" id="ARBA00022801"/>
    </source>
</evidence>
<evidence type="ECO:0000256" key="5">
    <source>
        <dbReference type="ARBA" id="ARBA00022755"/>
    </source>
</evidence>
<dbReference type="SMART" id="SM00798">
    <property type="entry name" value="AICARFT_IMPCHas"/>
    <property type="match status" value="1"/>
</dbReference>
<dbReference type="GO" id="GO:0004643">
    <property type="term" value="F:phosphoribosylaminoimidazolecarboxamide formyltransferase activity"/>
    <property type="evidence" value="ECO:0007669"/>
    <property type="project" value="UniProtKB-UniRule"/>
</dbReference>
<reference evidence="12 13" key="2">
    <citation type="submission" date="2019-05" db="EMBL/GenBank/DDBJ databases">
        <title>Genome evolution of the obligate endosymbiont Buchnera aphidicola.</title>
        <authorList>
            <person name="Moran N.A."/>
        </authorList>
    </citation>
    <scope>NUCLEOTIDE SEQUENCE [LARGE SCALE GENOMIC DNA]</scope>
    <source>
        <strain evidence="12 13">Bca</strain>
    </source>
</reference>
<evidence type="ECO:0000313" key="13">
    <source>
        <dbReference type="Proteomes" id="UP000298594"/>
    </source>
</evidence>
<sequence>MPLSKIIKNALISVSDKTNILKIAQILIKNKINLFSTGGTSEILKKNQIPITEISDYINFPEIMNGRVKTLHPKIMGGILRRPRQDQDIMKLYNIEPIDIVIVNFYPFEEGKYITTNNIDDIINNIDIGGPTLVRAAAKNYQNVIVIVDLYDVELIINSIINNTFNIEKRLYLATKAFQYTLNYEKNISEYFLKKNTLNNNYRKDLFPEEIKLSFIKKQDLRYGENQHQKASFYIEKNILQSGTISTTNQIQGKSLSYNNISDADIALECVKDFQEPACVIVKHQNPCGVAVSHCLLESYLSAYQADSISAFGGIVAFNSSVDENTAKAIINTQFVEVIIAPKISNLALKTLEKKQNIRVLISGSIKKNKIGLDFKRITNGLLVQEHDTCDVDDQKWKCVTQRYPTEQEQKDAVFCWKVARFVKSNAIVYGRNQTTISIGAGQMSRIYSTKLANIKVQDQGRNNIMGATMASDAFFPFRDGIDSAALFGISCIIQPGGSIRDKEVIQAANDHNISMIFTNKRHFKH</sequence>
<evidence type="ECO:0000256" key="9">
    <source>
        <dbReference type="ARBA" id="ARBA00050687"/>
    </source>
</evidence>
<accession>A0A4D6XT53</accession>
<dbReference type="EC" id="3.5.4.10" evidence="10"/>
<comment type="domain">
    <text evidence="10">The IMP cyclohydrolase activity resides in the N-terminal region.</text>
</comment>
<dbReference type="InterPro" id="IPR036914">
    <property type="entry name" value="MGS-like_dom_sf"/>
</dbReference>
<evidence type="ECO:0000256" key="7">
    <source>
        <dbReference type="ARBA" id="ARBA00023268"/>
    </source>
</evidence>
<dbReference type="AlphaFoldDB" id="A0A4D6XT53"/>
<dbReference type="FunFam" id="3.40.50.1380:FF:000001">
    <property type="entry name" value="Bifunctional purine biosynthesis protein PurH"/>
    <property type="match status" value="1"/>
</dbReference>
<dbReference type="NCBIfam" id="NF002049">
    <property type="entry name" value="PRK00881.1"/>
    <property type="match status" value="1"/>
</dbReference>
<dbReference type="Proteomes" id="UP000298594">
    <property type="component" value="Chromosome"/>
</dbReference>
<comment type="pathway">
    <text evidence="2 10">Purine metabolism; IMP biosynthesis via de novo pathway; 5-formamido-1-(5-phospho-D-ribosyl)imidazole-4-carboxamide from 5-amino-1-(5-phospho-D-ribosyl)imidazole-4-carboxamide (10-formyl THF route): step 1/1.</text>
</comment>
<evidence type="ECO:0000256" key="3">
    <source>
        <dbReference type="ARBA" id="ARBA00007667"/>
    </source>
</evidence>
<dbReference type="InterPro" id="IPR002695">
    <property type="entry name" value="PurH-like"/>
</dbReference>
<dbReference type="Gene3D" id="3.40.140.20">
    <property type="match status" value="2"/>
</dbReference>
<dbReference type="GO" id="GO:0005829">
    <property type="term" value="C:cytosol"/>
    <property type="evidence" value="ECO:0007669"/>
    <property type="project" value="TreeGrafter"/>
</dbReference>
<dbReference type="InterPro" id="IPR011607">
    <property type="entry name" value="MGS-like_dom"/>
</dbReference>
<dbReference type="NCBIfam" id="TIGR00355">
    <property type="entry name" value="purH"/>
    <property type="match status" value="1"/>
</dbReference>
<keyword evidence="6 10" id="KW-0378">Hydrolase</keyword>
<dbReference type="SUPFAM" id="SSF52335">
    <property type="entry name" value="Methylglyoxal synthase-like"/>
    <property type="match status" value="1"/>
</dbReference>
<dbReference type="CDD" id="cd01421">
    <property type="entry name" value="IMPCH"/>
    <property type="match status" value="1"/>
</dbReference>
<dbReference type="SUPFAM" id="SSF53927">
    <property type="entry name" value="Cytidine deaminase-like"/>
    <property type="match status" value="1"/>
</dbReference>
<evidence type="ECO:0000256" key="8">
    <source>
        <dbReference type="ARBA" id="ARBA00050488"/>
    </source>
</evidence>
<dbReference type="RefSeq" id="WP_158358911.1">
    <property type="nucleotide sequence ID" value="NZ_CP034879.1"/>
</dbReference>
<gene>
    <name evidence="10 12" type="primary">purH</name>
    <name evidence="12" type="ORF">D9V67_00160</name>
</gene>